<feature type="domain" description="Helicase C-terminal" evidence="6">
    <location>
        <begin position="560"/>
        <end position="718"/>
    </location>
</feature>
<protein>
    <submittedName>
        <fullName evidence="7">Competence protein ComFA</fullName>
    </submittedName>
</protein>
<dbReference type="PANTHER" id="PTHR30580:SF1">
    <property type="entry name" value="COMF OPERON PROTEIN 1"/>
    <property type="match status" value="1"/>
</dbReference>
<dbReference type="GO" id="GO:0003677">
    <property type="term" value="F:DNA binding"/>
    <property type="evidence" value="ECO:0007669"/>
    <property type="project" value="UniProtKB-KW"/>
</dbReference>
<evidence type="ECO:0000256" key="2">
    <source>
        <dbReference type="ARBA" id="ARBA00022840"/>
    </source>
</evidence>
<dbReference type="GO" id="GO:0043138">
    <property type="term" value="F:3'-5' DNA helicase activity"/>
    <property type="evidence" value="ECO:0007669"/>
    <property type="project" value="TreeGrafter"/>
</dbReference>
<dbReference type="GO" id="GO:0006302">
    <property type="term" value="P:double-strand break repair"/>
    <property type="evidence" value="ECO:0007669"/>
    <property type="project" value="TreeGrafter"/>
</dbReference>
<sequence length="722" mass="78970">MKAHVYVVEVNGCWQARATIQPAVDELFWMNGSFGAAGSLNEAIAASGWLWREALPLGDAFRVVELWERGRMNGSGGKKGGEMSRQDGWDGKGGNNSGDDGWNAKGGINSWDDGWNDKSENNRDYEALERLNACVEGAKREAGDEAGAHIGDWWKRLGGWRKKDHVVKRGASLLGMAERWERAAYSGEQWGVELAISDAEIREIAAGAKLAAELMQGRALLRGEAHALLDGAGGPEATAGWSGALQLATLLGRVRLSGAVAAGEGGRADATWRRRRERRCLRCGSGEAHLRRTPCAACGRMCAYCSACIGMGRSRECELLVIGQRDSPLADHTSFIAPGHLSLEQRLAKWSLSPAQSAAAAKALHFVEQGPYELTPHSPAEKAEPIRNFLLWAVTGAGKTEMIFPLVESVLLKGGKALIATPRRDVVIELDPRIRKAFPQASVVTLYGGSTQRWESGDITLSTTHQLLRFYQGFDLVVLDEIDAFPYHGDPILHYAADKSCMPGAARLLLSATPPNELQRAARRGKLPHARVPVRYHRHPLPVPKLLRTPALKQILQQRKLPPQLLAAMRQSLLRDAQLFVFVQQIAQSAQMAALLRIVLGNPAVEATSSQDPERAEKVQRFRSREIRVLVTTTILERGVTIPRSDVYILDADGRLFDEASLVQMAGRAGRSAEDPNGIVYFCSPERSQSQVSAVRHIQTMNRIARKQGYLLPVGKGGTPDE</sequence>
<feature type="compositionally biased region" description="Basic and acidic residues" evidence="4">
    <location>
        <begin position="79"/>
        <end position="90"/>
    </location>
</feature>
<evidence type="ECO:0000259" key="6">
    <source>
        <dbReference type="PROSITE" id="PS51194"/>
    </source>
</evidence>
<evidence type="ECO:0000313" key="7">
    <source>
        <dbReference type="EMBL" id="RCW44823.1"/>
    </source>
</evidence>
<dbReference type="InterPro" id="IPR027417">
    <property type="entry name" value="P-loop_NTPase"/>
</dbReference>
<dbReference type="SUPFAM" id="SSF52540">
    <property type="entry name" value="P-loop containing nucleoside triphosphate hydrolases"/>
    <property type="match status" value="1"/>
</dbReference>
<reference evidence="7 8" key="1">
    <citation type="submission" date="2018-07" db="EMBL/GenBank/DDBJ databases">
        <title>Genomic Encyclopedia of Type Strains, Phase III (KMG-III): the genomes of soil and plant-associated and newly described type strains.</title>
        <authorList>
            <person name="Whitman W."/>
        </authorList>
    </citation>
    <scope>NUCLEOTIDE SEQUENCE [LARGE SCALE GENOMIC DNA]</scope>
    <source>
        <strain evidence="7 8">CECT 7506</strain>
    </source>
</reference>
<dbReference type="AlphaFoldDB" id="A0A368VVV9"/>
<dbReference type="EMBL" id="QPJD01000011">
    <property type="protein sequence ID" value="RCW44823.1"/>
    <property type="molecule type" value="Genomic_DNA"/>
</dbReference>
<evidence type="ECO:0000256" key="1">
    <source>
        <dbReference type="ARBA" id="ARBA00022741"/>
    </source>
</evidence>
<dbReference type="InterPro" id="IPR014001">
    <property type="entry name" value="Helicase_ATP-bd"/>
</dbReference>
<dbReference type="RefSeq" id="WP_245976349.1">
    <property type="nucleotide sequence ID" value="NZ_QPJD01000011.1"/>
</dbReference>
<dbReference type="PROSITE" id="PS51194">
    <property type="entry name" value="HELICASE_CTER"/>
    <property type="match status" value="1"/>
</dbReference>
<dbReference type="GO" id="GO:0006270">
    <property type="term" value="P:DNA replication initiation"/>
    <property type="evidence" value="ECO:0007669"/>
    <property type="project" value="TreeGrafter"/>
</dbReference>
<evidence type="ECO:0000256" key="3">
    <source>
        <dbReference type="ARBA" id="ARBA00023125"/>
    </source>
</evidence>
<evidence type="ECO:0000259" key="5">
    <source>
        <dbReference type="PROSITE" id="PS51192"/>
    </source>
</evidence>
<keyword evidence="3" id="KW-0238">DNA-binding</keyword>
<name>A0A368VVV9_9BACL</name>
<dbReference type="SMART" id="SM00487">
    <property type="entry name" value="DEXDc"/>
    <property type="match status" value="1"/>
</dbReference>
<organism evidence="7 8">
    <name type="scientific">Paenibacillus prosopidis</name>
    <dbReference type="NCBI Taxonomy" id="630520"/>
    <lineage>
        <taxon>Bacteria</taxon>
        <taxon>Bacillati</taxon>
        <taxon>Bacillota</taxon>
        <taxon>Bacilli</taxon>
        <taxon>Bacillales</taxon>
        <taxon>Paenibacillaceae</taxon>
        <taxon>Paenibacillus</taxon>
    </lineage>
</organism>
<accession>A0A368VVV9</accession>
<proteinExistence type="predicted"/>
<dbReference type="InterPro" id="IPR011545">
    <property type="entry name" value="DEAD/DEAH_box_helicase_dom"/>
</dbReference>
<comment type="caution">
    <text evidence="7">The sequence shown here is derived from an EMBL/GenBank/DDBJ whole genome shotgun (WGS) entry which is preliminary data.</text>
</comment>
<dbReference type="Pfam" id="PF00271">
    <property type="entry name" value="Helicase_C"/>
    <property type="match status" value="1"/>
</dbReference>
<evidence type="ECO:0000256" key="4">
    <source>
        <dbReference type="SAM" id="MobiDB-lite"/>
    </source>
</evidence>
<evidence type="ECO:0000313" key="8">
    <source>
        <dbReference type="Proteomes" id="UP000252415"/>
    </source>
</evidence>
<dbReference type="GO" id="GO:0005524">
    <property type="term" value="F:ATP binding"/>
    <property type="evidence" value="ECO:0007669"/>
    <property type="project" value="UniProtKB-KW"/>
</dbReference>
<dbReference type="SMART" id="SM00490">
    <property type="entry name" value="HELICc"/>
    <property type="match status" value="1"/>
</dbReference>
<dbReference type="Proteomes" id="UP000252415">
    <property type="component" value="Unassembled WGS sequence"/>
</dbReference>
<dbReference type="Gene3D" id="3.40.50.300">
    <property type="entry name" value="P-loop containing nucleotide triphosphate hydrolases"/>
    <property type="match status" value="2"/>
</dbReference>
<dbReference type="Pfam" id="PF00270">
    <property type="entry name" value="DEAD"/>
    <property type="match status" value="1"/>
</dbReference>
<dbReference type="GO" id="GO:0006310">
    <property type="term" value="P:DNA recombination"/>
    <property type="evidence" value="ECO:0007669"/>
    <property type="project" value="TreeGrafter"/>
</dbReference>
<feature type="region of interest" description="Disordered" evidence="4">
    <location>
        <begin position="74"/>
        <end position="102"/>
    </location>
</feature>
<keyword evidence="2" id="KW-0067">ATP-binding</keyword>
<dbReference type="InterPro" id="IPR001650">
    <property type="entry name" value="Helicase_C-like"/>
</dbReference>
<gene>
    <name evidence="7" type="ORF">DFP97_11148</name>
</gene>
<feature type="domain" description="Helicase ATP-binding" evidence="5">
    <location>
        <begin position="380"/>
        <end position="532"/>
    </location>
</feature>
<dbReference type="PANTHER" id="PTHR30580">
    <property type="entry name" value="PRIMOSOMAL PROTEIN N"/>
    <property type="match status" value="1"/>
</dbReference>
<dbReference type="PROSITE" id="PS51192">
    <property type="entry name" value="HELICASE_ATP_BIND_1"/>
    <property type="match status" value="1"/>
</dbReference>
<keyword evidence="8" id="KW-1185">Reference proteome</keyword>
<keyword evidence="1" id="KW-0547">Nucleotide-binding</keyword>